<accession>A0A820Q6D5</accession>
<comment type="caution">
    <text evidence="2">The sequence shown here is derived from an EMBL/GenBank/DDBJ whole genome shotgun (WGS) entry which is preliminary data.</text>
</comment>
<evidence type="ECO:0000256" key="1">
    <source>
        <dbReference type="ARBA" id="ARBA00005277"/>
    </source>
</evidence>
<feature type="non-terminal residue" evidence="2">
    <location>
        <position position="1"/>
    </location>
</feature>
<dbReference type="GO" id="GO:0000785">
    <property type="term" value="C:chromatin"/>
    <property type="evidence" value="ECO:0007669"/>
    <property type="project" value="TreeGrafter"/>
</dbReference>
<evidence type="ECO:0000313" key="3">
    <source>
        <dbReference type="Proteomes" id="UP000663868"/>
    </source>
</evidence>
<organism evidence="2 3">
    <name type="scientific">Adineta steineri</name>
    <dbReference type="NCBI Taxonomy" id="433720"/>
    <lineage>
        <taxon>Eukaryota</taxon>
        <taxon>Metazoa</taxon>
        <taxon>Spiralia</taxon>
        <taxon>Gnathifera</taxon>
        <taxon>Rotifera</taxon>
        <taxon>Eurotatoria</taxon>
        <taxon>Bdelloidea</taxon>
        <taxon>Adinetida</taxon>
        <taxon>Adinetidae</taxon>
        <taxon>Adineta</taxon>
    </lineage>
</organism>
<evidence type="ECO:0000313" key="2">
    <source>
        <dbReference type="EMBL" id="CAF4419154.1"/>
    </source>
</evidence>
<dbReference type="AlphaFoldDB" id="A0A820Q6D5"/>
<reference evidence="2" key="1">
    <citation type="submission" date="2021-02" db="EMBL/GenBank/DDBJ databases">
        <authorList>
            <person name="Nowell W R."/>
        </authorList>
    </citation>
    <scope>NUCLEOTIDE SEQUENCE</scope>
</reference>
<dbReference type="GO" id="GO:0045815">
    <property type="term" value="P:transcription initiation-coupled chromatin remodeling"/>
    <property type="evidence" value="ECO:0007669"/>
    <property type="project" value="TreeGrafter"/>
</dbReference>
<dbReference type="Proteomes" id="UP000663868">
    <property type="component" value="Unassembled WGS sequence"/>
</dbReference>
<dbReference type="EMBL" id="CAJOBB010026890">
    <property type="protein sequence ID" value="CAF4419154.1"/>
    <property type="molecule type" value="Genomic_DNA"/>
</dbReference>
<dbReference type="PANTHER" id="PTHR46449:SF5">
    <property type="entry name" value="FAMILY WITH SEQUENCE SIMILARITY 47 MEMBER E"/>
    <property type="match status" value="1"/>
</dbReference>
<proteinExistence type="inferred from homology"/>
<sequence length="94" mass="11132">MAASSAKAREMARALIDDEPRTQKYRYGAWYLPKNLWHRTLITEELLDPKVLKAEREDVTRQREEQINARLAPLHGVNAFRDYLQDKNVRRLPK</sequence>
<dbReference type="PANTHER" id="PTHR46449">
    <property type="entry name" value="ZGC:158260"/>
    <property type="match status" value="1"/>
</dbReference>
<gene>
    <name evidence="2" type="ORF">KXQ929_LOCUS52075</name>
</gene>
<protein>
    <submittedName>
        <fullName evidence="2">Uncharacterized protein</fullName>
    </submittedName>
</protein>
<comment type="similarity">
    <text evidence="1">Belongs to the FAM47 family.</text>
</comment>
<name>A0A820Q6D5_9BILA</name>
<dbReference type="InterPro" id="IPR032743">
    <property type="entry name" value="FAM47"/>
</dbReference>